<feature type="domain" description="Non-reducing end beta-L-arabinofuranosidase-like GH127 catalytic" evidence="2">
    <location>
        <begin position="39"/>
        <end position="421"/>
    </location>
</feature>
<reference evidence="5 6" key="1">
    <citation type="submission" date="2017-10" db="EMBL/GenBank/DDBJ databases">
        <title>The draft genome sequence of Lewinella nigricans NBRC 102662.</title>
        <authorList>
            <person name="Wang K."/>
        </authorList>
    </citation>
    <scope>NUCLEOTIDE SEQUENCE [LARGE SCALE GENOMIC DNA]</scope>
    <source>
        <strain evidence="5 6">NBRC 102662</strain>
    </source>
</reference>
<keyword evidence="6" id="KW-1185">Reference proteome</keyword>
<accession>A0A2D0N6X5</accession>
<dbReference type="AlphaFoldDB" id="A0A2D0N6X5"/>
<keyword evidence="1" id="KW-0732">Signal</keyword>
<comment type="caution">
    <text evidence="5">The sequence shown here is derived from an EMBL/GenBank/DDBJ whole genome shotgun (WGS) entry which is preliminary data.</text>
</comment>
<evidence type="ECO:0000313" key="5">
    <source>
        <dbReference type="EMBL" id="PHN04140.1"/>
    </source>
</evidence>
<gene>
    <name evidence="5" type="ORF">CRP01_23375</name>
</gene>
<evidence type="ECO:0000259" key="3">
    <source>
        <dbReference type="Pfam" id="PF20736"/>
    </source>
</evidence>
<keyword evidence="5" id="KW-0378">Hydrolase</keyword>
<dbReference type="GO" id="GO:0005975">
    <property type="term" value="P:carbohydrate metabolic process"/>
    <property type="evidence" value="ECO:0007669"/>
    <property type="project" value="InterPro"/>
</dbReference>
<sequence>MNKHFIPYLCFALVACVSSVAWGQDQQDYPITPIPFSKVEIRDEFWSPKIKTNHEVTIPIAIQKSRETGRIDNFRIAAGTKEGQFCTEYPFDDTDIYKIIEAASYSLQVFPDPELEATVDSLIDLVGAAQEEDGYLYTNRTIGKNLHPWAGEKRWELVHELSHELYNLGHMYEAAVAHFTATGKRDFLDIAIKSADLVDEEFGPGEGQIANVPGHQEIEIGLVKLFRVTGEQRYLDLAKFFLDIRGSEGVGNPKKYDQSHLPVTQQSEAVGHAVRGAYMWTAMADIAAITGDRDYMDAINRIWHDIVDGKYYINGGIGATNHGEAFGDTYQLPNMTAYCETCAAVGNAFWNHRMFLMTGDSKFIDVLERSMYNNILDGVSLSGDHFFYPNPLASDGRHERQEWFGCACCPPNVARFLPSMPGYIYAQQDTDVYVNLYITSGTEMNVGGKALKLEQTSEFPWEGGVEIRVTAPEPVGAKLKLRVPGYVQDRPVPSDLYKYVGAKNQPFVMKINGQAYPYVIDSLGYISVEHVWNQRNSIQIDFPMEVKKVKAHEGVTQNTGKVAIERGPILYAAEWPDNPYNKVLSLVLDETTELKPKRSNILGGTYTIRGKAKMAAKKLDGSVMLSKSDKLTLIPYHLWNNRGAGEMTVWLATDVAHADPVPAPTIARTSKVSASVDTKATVALNDQRYPEHSNDHSISYLHWWPKKATTEWVQFDFDAPKSVSKVQVYWYDDGPNGGCRIPASWKVQYHRAEGWHDVVPTGEYTITKDDWDTIEFNPVNTGMLRVVVELPKEYATGLYEVIIE</sequence>
<dbReference type="SUPFAM" id="SSF49785">
    <property type="entry name" value="Galactose-binding domain-like"/>
    <property type="match status" value="1"/>
</dbReference>
<dbReference type="Pfam" id="PF22633">
    <property type="entry name" value="F5_F8_type_C_2"/>
    <property type="match status" value="1"/>
</dbReference>
<feature type="domain" description="Non-reducing end beta-L-arabinofuranosidase-like GH127 middle" evidence="3">
    <location>
        <begin position="432"/>
        <end position="544"/>
    </location>
</feature>
<dbReference type="InterPro" id="IPR008928">
    <property type="entry name" value="6-hairpin_glycosidase_sf"/>
</dbReference>
<dbReference type="Pfam" id="PF20736">
    <property type="entry name" value="Glyco_hydro127M"/>
    <property type="match status" value="1"/>
</dbReference>
<dbReference type="Pfam" id="PF07944">
    <property type="entry name" value="Beta-AFase-like_GH127_cat"/>
    <property type="match status" value="1"/>
</dbReference>
<dbReference type="InterPro" id="IPR008979">
    <property type="entry name" value="Galactose-bd-like_sf"/>
</dbReference>
<dbReference type="InterPro" id="IPR049049">
    <property type="entry name" value="Beta-AFase-like_GH127_C"/>
</dbReference>
<dbReference type="InterPro" id="IPR049046">
    <property type="entry name" value="Beta-AFase-like_GH127_middle"/>
</dbReference>
<feature type="signal peptide" evidence="1">
    <location>
        <begin position="1"/>
        <end position="23"/>
    </location>
</feature>
<dbReference type="GO" id="GO:0016798">
    <property type="term" value="F:hydrolase activity, acting on glycosyl bonds"/>
    <property type="evidence" value="ECO:0007669"/>
    <property type="project" value="UniProtKB-KW"/>
</dbReference>
<dbReference type="PANTHER" id="PTHR43465:SF2">
    <property type="entry name" value="DUF1680 DOMAIN PROTEIN (AFU_ORTHOLOGUE AFUA_1G08910)"/>
    <property type="match status" value="1"/>
</dbReference>
<dbReference type="Gene3D" id="2.60.120.260">
    <property type="entry name" value="Galactose-binding domain-like"/>
    <property type="match status" value="1"/>
</dbReference>
<evidence type="ECO:0000259" key="4">
    <source>
        <dbReference type="Pfam" id="PF20737"/>
    </source>
</evidence>
<feature type="chain" id="PRO_5012767950" evidence="1">
    <location>
        <begin position="24"/>
        <end position="804"/>
    </location>
</feature>
<proteinExistence type="predicted"/>
<evidence type="ECO:0000313" key="6">
    <source>
        <dbReference type="Proteomes" id="UP000223913"/>
    </source>
</evidence>
<dbReference type="InterPro" id="IPR049174">
    <property type="entry name" value="Beta-AFase-like"/>
</dbReference>
<evidence type="ECO:0000259" key="2">
    <source>
        <dbReference type="Pfam" id="PF07944"/>
    </source>
</evidence>
<name>A0A2D0N6X5_FLAN2</name>
<dbReference type="PROSITE" id="PS51257">
    <property type="entry name" value="PROKAR_LIPOPROTEIN"/>
    <property type="match status" value="1"/>
</dbReference>
<keyword evidence="5" id="KW-0326">Glycosidase</keyword>
<dbReference type="Proteomes" id="UP000223913">
    <property type="component" value="Unassembled WGS sequence"/>
</dbReference>
<dbReference type="EMBL" id="PDUD01000027">
    <property type="protein sequence ID" value="PHN04140.1"/>
    <property type="molecule type" value="Genomic_DNA"/>
</dbReference>
<dbReference type="SUPFAM" id="SSF48208">
    <property type="entry name" value="Six-hairpin glycosidases"/>
    <property type="match status" value="1"/>
</dbReference>
<organism evidence="5 6">
    <name type="scientific">Flavilitoribacter nigricans (strain ATCC 23147 / DSM 23189 / NBRC 102662 / NCIMB 1420 / SS-2)</name>
    <name type="common">Lewinella nigricans</name>
    <dbReference type="NCBI Taxonomy" id="1122177"/>
    <lineage>
        <taxon>Bacteria</taxon>
        <taxon>Pseudomonadati</taxon>
        <taxon>Bacteroidota</taxon>
        <taxon>Saprospiria</taxon>
        <taxon>Saprospirales</taxon>
        <taxon>Lewinellaceae</taxon>
        <taxon>Flavilitoribacter</taxon>
    </lineage>
</organism>
<protein>
    <submittedName>
        <fullName evidence="5">Six-hairpin glycosidase</fullName>
    </submittedName>
</protein>
<dbReference type="PANTHER" id="PTHR43465">
    <property type="entry name" value="DUF1680 DOMAIN PROTEIN (AFU_ORTHOLOGUE AFUA_1G08910)"/>
    <property type="match status" value="1"/>
</dbReference>
<dbReference type="Pfam" id="PF20737">
    <property type="entry name" value="Glyco_hydro127C"/>
    <property type="match status" value="1"/>
</dbReference>
<dbReference type="InterPro" id="IPR012878">
    <property type="entry name" value="Beta-AFase-like_GH127_cat"/>
</dbReference>
<feature type="domain" description="Non-reducing end beta-L-arabinofuranosidase-like GH127 C-terminal" evidence="4">
    <location>
        <begin position="546"/>
        <end position="651"/>
    </location>
</feature>
<dbReference type="OrthoDB" id="9757939at2"/>
<dbReference type="RefSeq" id="WP_099152526.1">
    <property type="nucleotide sequence ID" value="NZ_PDUD01000027.1"/>
</dbReference>
<evidence type="ECO:0000256" key="1">
    <source>
        <dbReference type="SAM" id="SignalP"/>
    </source>
</evidence>